<dbReference type="EMBL" id="CP003380">
    <property type="protein sequence ID" value="AFJ02834.1"/>
    <property type="molecule type" value="Genomic_DNA"/>
</dbReference>
<feature type="domain" description="DNA mismatch repair MutH/Type II restriction enzyme Sau3AI" evidence="8">
    <location>
        <begin position="69"/>
        <end position="167"/>
    </location>
</feature>
<gene>
    <name evidence="7" type="primary">mutH</name>
    <name evidence="9" type="ordered locus">Q7C_1687</name>
</gene>
<dbReference type="GO" id="GO:0003677">
    <property type="term" value="F:DNA binding"/>
    <property type="evidence" value="ECO:0007669"/>
    <property type="project" value="InterPro"/>
</dbReference>
<evidence type="ECO:0000256" key="6">
    <source>
        <dbReference type="ARBA" id="ARBA00023204"/>
    </source>
</evidence>
<keyword evidence="5 7" id="KW-0378">Hydrolase</keyword>
<evidence type="ECO:0000259" key="8">
    <source>
        <dbReference type="SMART" id="SM00927"/>
    </source>
</evidence>
<sequence length="239" mass="26542">MSWLDYHAIMSDQIFVPRVPPASESELMERCRAISGKTLGQLAASADVVVPKDLRRHKGWVGGFLESLLGADAGTSARPDFTQLGIELKTLPLAATGMPKESTYVCTVDMSEYGEMPWEQSWLRRKLAKVLWLPVEGVSAVPLIDRYVGMGFLWSPDSQQAALLRQDWEELMEMLLTVGPESVTARQGEVLQIRPKAANSRMQVAGLTMDGEQTQINPRGFYLRPAFTKAILDSNKACR</sequence>
<dbReference type="InterPro" id="IPR011335">
    <property type="entry name" value="Restrct_endonuc-II-like"/>
</dbReference>
<keyword evidence="4 7" id="KW-0227">DNA damage</keyword>
<evidence type="ECO:0000256" key="7">
    <source>
        <dbReference type="HAMAP-Rule" id="MF_00759"/>
    </source>
</evidence>
<evidence type="ECO:0000313" key="9">
    <source>
        <dbReference type="EMBL" id="AFJ02834.1"/>
    </source>
</evidence>
<dbReference type="SMART" id="SM00927">
    <property type="entry name" value="MutH"/>
    <property type="match status" value="1"/>
</dbReference>
<dbReference type="GO" id="GO:0006304">
    <property type="term" value="P:DNA modification"/>
    <property type="evidence" value="ECO:0007669"/>
    <property type="project" value="InterPro"/>
</dbReference>
<evidence type="ECO:0000313" key="10">
    <source>
        <dbReference type="Proteomes" id="UP000009145"/>
    </source>
</evidence>
<protein>
    <recommendedName>
        <fullName evidence="7">DNA mismatch repair protein MutH</fullName>
    </recommendedName>
    <alternativeName>
        <fullName evidence="7">Methyl-directed mismatch repair protein</fullName>
    </alternativeName>
</protein>
<dbReference type="GO" id="GO:0005737">
    <property type="term" value="C:cytoplasm"/>
    <property type="evidence" value="ECO:0007669"/>
    <property type="project" value="UniProtKB-SubCell"/>
</dbReference>
<keyword evidence="6 7" id="KW-0234">DNA repair</keyword>
<dbReference type="AlphaFoldDB" id="I1YIU1"/>
<comment type="similarity">
    <text evidence="7">Belongs to the MutH family.</text>
</comment>
<dbReference type="Gene3D" id="3.40.600.10">
    <property type="entry name" value="DNA mismatch repair MutH/Restriction endonuclease, type II"/>
    <property type="match status" value="1"/>
</dbReference>
<dbReference type="PATRIC" id="fig|754477.3.peg.1663"/>
<dbReference type="HOGENOM" id="CLU_086669_0_0_6"/>
<dbReference type="Pfam" id="PF02976">
    <property type="entry name" value="MutH"/>
    <property type="match status" value="1"/>
</dbReference>
<comment type="subcellular location">
    <subcellularLocation>
        <location evidence="7">Cytoplasm</location>
    </subcellularLocation>
</comment>
<dbReference type="GO" id="GO:0016787">
    <property type="term" value="F:hydrolase activity"/>
    <property type="evidence" value="ECO:0007669"/>
    <property type="project" value="UniProtKB-KW"/>
</dbReference>
<dbReference type="InterPro" id="IPR037057">
    <property type="entry name" value="DNA_rep_MutH/T2_RE_sf"/>
</dbReference>
<evidence type="ECO:0000256" key="1">
    <source>
        <dbReference type="ARBA" id="ARBA00022490"/>
    </source>
</evidence>
<dbReference type="Proteomes" id="UP000009145">
    <property type="component" value="Chromosome"/>
</dbReference>
<comment type="function">
    <text evidence="7">Sequence-specific endonuclease that cleaves unmethylated GATC sequences. It is involved in DNA mismatch repair.</text>
</comment>
<dbReference type="InterPro" id="IPR011337">
    <property type="entry name" value="DNA_rep_MutH/RE_typeII_Sau3AI"/>
</dbReference>
<dbReference type="GO" id="GO:0004519">
    <property type="term" value="F:endonuclease activity"/>
    <property type="evidence" value="ECO:0007669"/>
    <property type="project" value="UniProtKB-UniRule"/>
</dbReference>
<dbReference type="STRING" id="754477.Q7C_1687"/>
<keyword evidence="2 7" id="KW-0540">Nuclease</keyword>
<evidence type="ECO:0000256" key="3">
    <source>
        <dbReference type="ARBA" id="ARBA00022759"/>
    </source>
</evidence>
<dbReference type="NCBIfam" id="NF003458">
    <property type="entry name" value="PRK05070.1"/>
    <property type="match status" value="1"/>
</dbReference>
<dbReference type="CDD" id="cd00583">
    <property type="entry name" value="MutH-like"/>
    <property type="match status" value="1"/>
</dbReference>
<dbReference type="HAMAP" id="MF_00759">
    <property type="entry name" value="MutH"/>
    <property type="match status" value="1"/>
</dbReference>
<name>I1YIU1_METFJ</name>
<evidence type="ECO:0000256" key="4">
    <source>
        <dbReference type="ARBA" id="ARBA00022763"/>
    </source>
</evidence>
<keyword evidence="1 7" id="KW-0963">Cytoplasm</keyword>
<keyword evidence="3 7" id="KW-0255">Endonuclease</keyword>
<proteinExistence type="inferred from homology"/>
<evidence type="ECO:0000256" key="5">
    <source>
        <dbReference type="ARBA" id="ARBA00022801"/>
    </source>
</evidence>
<dbReference type="SUPFAM" id="SSF52980">
    <property type="entry name" value="Restriction endonuclease-like"/>
    <property type="match status" value="1"/>
</dbReference>
<reference evidence="9 10" key="1">
    <citation type="journal article" date="2012" name="J. Bacteriol.">
        <title>Complete genome sequences of Methylophaga sp. strain JAM1 and Methylophaga sp. strain JAM7.</title>
        <authorList>
            <person name="Villeneuve C."/>
            <person name="Martineau C."/>
            <person name="Mauffrey F."/>
            <person name="Villemur R."/>
        </authorList>
    </citation>
    <scope>NUCLEOTIDE SEQUENCE [LARGE SCALE GENOMIC DNA]</scope>
    <source>
        <strain evidence="9 10">JAM7</strain>
    </source>
</reference>
<keyword evidence="10" id="KW-1185">Reference proteome</keyword>
<dbReference type="InterPro" id="IPR004230">
    <property type="entry name" value="DNA_mismatch_repair_MutH"/>
</dbReference>
<dbReference type="KEGG" id="mec:Q7C_1687"/>
<accession>I1YIU1</accession>
<dbReference type="GO" id="GO:0006298">
    <property type="term" value="P:mismatch repair"/>
    <property type="evidence" value="ECO:0007669"/>
    <property type="project" value="UniProtKB-UniRule"/>
</dbReference>
<organism evidence="9 10">
    <name type="scientific">Methylophaga frappieri (strain ATCC BAA-2434 / DSM 25690 / JAM7)</name>
    <dbReference type="NCBI Taxonomy" id="754477"/>
    <lineage>
        <taxon>Bacteria</taxon>
        <taxon>Pseudomonadati</taxon>
        <taxon>Pseudomonadota</taxon>
        <taxon>Gammaproteobacteria</taxon>
        <taxon>Thiotrichales</taxon>
        <taxon>Piscirickettsiaceae</taxon>
        <taxon>Methylophaga</taxon>
    </lineage>
</organism>
<dbReference type="eggNOG" id="COG3066">
    <property type="taxonomic scope" value="Bacteria"/>
</dbReference>
<evidence type="ECO:0000256" key="2">
    <source>
        <dbReference type="ARBA" id="ARBA00022722"/>
    </source>
</evidence>
<dbReference type="NCBIfam" id="TIGR02248">
    <property type="entry name" value="mutH_TIGR"/>
    <property type="match status" value="1"/>
</dbReference>